<reference evidence="2 3" key="1">
    <citation type="journal article" date="2016" name="Mol. Biol. Evol.">
        <title>Comparative Genomics of Early-Diverging Mushroom-Forming Fungi Provides Insights into the Origins of Lignocellulose Decay Capabilities.</title>
        <authorList>
            <person name="Nagy L.G."/>
            <person name="Riley R."/>
            <person name="Tritt A."/>
            <person name="Adam C."/>
            <person name="Daum C."/>
            <person name="Floudas D."/>
            <person name="Sun H."/>
            <person name="Yadav J.S."/>
            <person name="Pangilinan J."/>
            <person name="Larsson K.H."/>
            <person name="Matsuura K."/>
            <person name="Barry K."/>
            <person name="Labutti K."/>
            <person name="Kuo R."/>
            <person name="Ohm R.A."/>
            <person name="Bhattacharya S.S."/>
            <person name="Shirouzu T."/>
            <person name="Yoshinaga Y."/>
            <person name="Martin F.M."/>
            <person name="Grigoriev I.V."/>
            <person name="Hibbett D.S."/>
        </authorList>
    </citation>
    <scope>NUCLEOTIDE SEQUENCE [LARGE SCALE GENOMIC DNA]</scope>
    <source>
        <strain evidence="2 3">CBS 109695</strain>
    </source>
</reference>
<accession>A0A166TN40</accession>
<feature type="compositionally biased region" description="Basic and acidic residues" evidence="1">
    <location>
        <begin position="393"/>
        <end position="423"/>
    </location>
</feature>
<dbReference type="Proteomes" id="UP000076532">
    <property type="component" value="Unassembled WGS sequence"/>
</dbReference>
<feature type="region of interest" description="Disordered" evidence="1">
    <location>
        <begin position="722"/>
        <end position="843"/>
    </location>
</feature>
<name>A0A166TN40_9AGAM</name>
<feature type="region of interest" description="Disordered" evidence="1">
    <location>
        <begin position="49"/>
        <end position="78"/>
    </location>
</feature>
<dbReference type="OrthoDB" id="5964929at2759"/>
<feature type="region of interest" description="Disordered" evidence="1">
    <location>
        <begin position="162"/>
        <end position="208"/>
    </location>
</feature>
<feature type="compositionally biased region" description="Acidic residues" evidence="1">
    <location>
        <begin position="350"/>
        <end position="360"/>
    </location>
</feature>
<evidence type="ECO:0000256" key="1">
    <source>
        <dbReference type="SAM" id="MobiDB-lite"/>
    </source>
</evidence>
<evidence type="ECO:0000313" key="2">
    <source>
        <dbReference type="EMBL" id="KZP30800.1"/>
    </source>
</evidence>
<organism evidence="2 3">
    <name type="scientific">Athelia psychrophila</name>
    <dbReference type="NCBI Taxonomy" id="1759441"/>
    <lineage>
        <taxon>Eukaryota</taxon>
        <taxon>Fungi</taxon>
        <taxon>Dikarya</taxon>
        <taxon>Basidiomycota</taxon>
        <taxon>Agaricomycotina</taxon>
        <taxon>Agaricomycetes</taxon>
        <taxon>Agaricomycetidae</taxon>
        <taxon>Atheliales</taxon>
        <taxon>Atheliaceae</taxon>
        <taxon>Athelia</taxon>
    </lineage>
</organism>
<evidence type="ECO:0000313" key="3">
    <source>
        <dbReference type="Proteomes" id="UP000076532"/>
    </source>
</evidence>
<feature type="compositionally biased region" description="Low complexity" evidence="1">
    <location>
        <begin position="757"/>
        <end position="771"/>
    </location>
</feature>
<dbReference type="AlphaFoldDB" id="A0A166TN40"/>
<gene>
    <name evidence="2" type="ORF">FIBSPDRAFT_850243</name>
</gene>
<feature type="compositionally biased region" description="Low complexity" evidence="1">
    <location>
        <begin position="470"/>
        <end position="493"/>
    </location>
</feature>
<keyword evidence="3" id="KW-1185">Reference proteome</keyword>
<sequence length="843" mass="86406">MTSSSIGSSRGPFQGRPHTKQSAKDDQYLAGNSIPYALLASPESLPQTDRFTFAIPDPRDASLDQPIPGHPSYPGLPAPVNARLSLGLSAQTPSKTGPSTTIRLVAAATTPTHRDSQAYATPQLRPFATAFDLVAGTPFGKLSAWPASPTTERTAKIYPSLASLAPGPQGDGADSGEQPSGEEEDVDADADMPGTFSAPDFTPGKPAPVRASLAPPSPSPFVFGSPLPQNNVSNHGFSSVAASVLEEMNSRLAQAGVQGLSADILERKRVSDAGLAQGPVQRATGGAGGGIKNKFDRMHDGAFDKMQGIDAHYAAKRAVVPVAGSKRKSDALGPTRAVGGRNKIVPGAFGDEDEDDEGGEADNGRLRQSKKTKFEKGKRISIAAPPAAEEGEGAERTQAERDQEGARLAKEREAIKRKLELNKARRRSSMGRPSIGRGPVVPQKPKAPASRFAFLSSAKSLVQSVWGKGPTSKTAASPAAKPAVVARKPAIPASRPSTASGKPAASNRIASGGSVASTSSRTSMPIPPSGAPASSRGRRPIPSFGTPVAPVKRASFFSMGGRASGSSRFGSRSSMHSPTKASGAGGSRVSSSLGMKGGAAGAVGSMGSMGVKGPAENGSARKPASTSSRLLAPTASSLAKKQTPNIRATLSHDQGLNAVSEHQPAKADADAPRPTLSQITGHLRSPARMLSPRATKIFSQPLSPSPATPAAPTSLGAAAAALSWKPPIPPKPKVMPGRRPRVSRSKVIARLASQRVASGSSAPSASTGTSTIAPREGGKTRSSVGAQRRSYGGAKMGGPGAAGEMSAKKRARQGEFARRRSRAIGEPSGSNSGSGSRPMEVDA</sequence>
<protein>
    <submittedName>
        <fullName evidence="2">Uncharacterized protein</fullName>
    </submittedName>
</protein>
<feature type="compositionally biased region" description="Pro residues" evidence="1">
    <location>
        <begin position="68"/>
        <end position="77"/>
    </location>
</feature>
<dbReference type="STRING" id="436010.A0A166TN40"/>
<feature type="region of interest" description="Disordered" evidence="1">
    <location>
        <begin position="610"/>
        <end position="644"/>
    </location>
</feature>
<feature type="compositionally biased region" description="Polar residues" evidence="1">
    <location>
        <begin position="624"/>
        <end position="644"/>
    </location>
</feature>
<feature type="region of interest" description="Disordered" evidence="1">
    <location>
        <begin position="322"/>
        <end position="447"/>
    </location>
</feature>
<feature type="compositionally biased region" description="Low complexity" evidence="1">
    <location>
        <begin position="554"/>
        <end position="575"/>
    </location>
</feature>
<feature type="compositionally biased region" description="Polar residues" evidence="1">
    <location>
        <begin position="514"/>
        <end position="523"/>
    </location>
</feature>
<feature type="region of interest" description="Disordered" evidence="1">
    <location>
        <begin position="1"/>
        <end position="27"/>
    </location>
</feature>
<dbReference type="EMBL" id="KV417492">
    <property type="protein sequence ID" value="KZP30800.1"/>
    <property type="molecule type" value="Genomic_DNA"/>
</dbReference>
<feature type="compositionally biased region" description="Acidic residues" evidence="1">
    <location>
        <begin position="180"/>
        <end position="190"/>
    </location>
</feature>
<proteinExistence type="predicted"/>
<feature type="region of interest" description="Disordered" evidence="1">
    <location>
        <begin position="465"/>
        <end position="596"/>
    </location>
</feature>